<dbReference type="EMBL" id="BLXX01000005">
    <property type="protein sequence ID" value="GFO59881.1"/>
    <property type="molecule type" value="Genomic_DNA"/>
</dbReference>
<evidence type="ECO:0000313" key="4">
    <source>
        <dbReference type="Proteomes" id="UP000556026"/>
    </source>
</evidence>
<comment type="caution">
    <text evidence="3">The sequence shown here is derived from an EMBL/GenBank/DDBJ whole genome shotgun (WGS) entry which is preliminary data.</text>
</comment>
<gene>
    <name evidence="3" type="ORF">GMST_22060</name>
</gene>
<proteinExistence type="predicted"/>
<accession>A0A6V8MIP5</accession>
<feature type="signal peptide" evidence="1">
    <location>
        <begin position="1"/>
        <end position="25"/>
    </location>
</feature>
<name>A0A6V8MIP5_9BACT</name>
<dbReference type="Proteomes" id="UP000556026">
    <property type="component" value="Unassembled WGS sequence"/>
</dbReference>
<keyword evidence="4" id="KW-1185">Reference proteome</keyword>
<dbReference type="RefSeq" id="WP_183354698.1">
    <property type="nucleotide sequence ID" value="NZ_BLXX01000005.1"/>
</dbReference>
<reference evidence="4" key="1">
    <citation type="submission" date="2020-06" db="EMBL/GenBank/DDBJ databases">
        <title>Draft genomic sequence of Geomonas sp. Red330.</title>
        <authorList>
            <person name="Itoh H."/>
            <person name="Zhenxing X."/>
            <person name="Ushijima N."/>
            <person name="Masuda Y."/>
            <person name="Shiratori Y."/>
            <person name="Senoo K."/>
        </authorList>
    </citation>
    <scope>NUCLEOTIDE SEQUENCE [LARGE SCALE GENOMIC DNA]</scope>
    <source>
        <strain evidence="4">Red330</strain>
    </source>
</reference>
<feature type="domain" description="Alginate export" evidence="2">
    <location>
        <begin position="231"/>
        <end position="523"/>
    </location>
</feature>
<dbReference type="Pfam" id="PF13372">
    <property type="entry name" value="Alginate_exp"/>
    <property type="match status" value="1"/>
</dbReference>
<evidence type="ECO:0000256" key="1">
    <source>
        <dbReference type="SAM" id="SignalP"/>
    </source>
</evidence>
<dbReference type="InterPro" id="IPR053728">
    <property type="entry name" value="Alginate_Permeability_Chnl"/>
</dbReference>
<sequence length="550" mass="60485">MYLRIRSALAISLLTTVLAGGQALAQVAGAQPETAAAAAPQSVKEKRGEIPEEVGSEHWAYREMAELVKKYAADKQLPQGKSCSRRELAECLIAVLDRIADTYEKEGNRLLLKDDLEDITELKLALDNELSQQQNYLKKRKTIEEILALVEPESPSFVYKVGVNGFLRGEGARNYNLPDTFNSGHNDGRFIYRVKPYAYWHPTDYLDLHVEGQGYGFEGSNDRYSNFGLYQGFVEARLPGHDVVGVKAGRQEFVYGSAFMQGSDTAFDGLTFDAVRVRLKPTASVNLDLLGGRYVKAFSGDVGGNLYGAYLSYAPSEDSSLDVYYLRDSGAEERHVGAHLDSIGLRSVSKVGPFGLEFEPVVQTGRAYNDVTGGHDTIDAYGGHLDLTSEVEALGMKHHFLASYAVGSGSQNPNREFRNPNNDSSLVGDMHAVGDLSGIDVGEHHASGMQVYSLGWGVELTDQLSFSATAHKFVVSSTEPGFSHRIGTEADFSVSYAFTKDLSLQLSYDHMFTERFFRDASGSGDDITYFYAMLTFNIDKTKKRAVKVEG</sequence>
<protein>
    <submittedName>
        <fullName evidence="3">Outer membrane channel protein</fullName>
    </submittedName>
</protein>
<organism evidence="3 4">
    <name type="scientific">Geomonas silvestris</name>
    <dbReference type="NCBI Taxonomy" id="2740184"/>
    <lineage>
        <taxon>Bacteria</taxon>
        <taxon>Pseudomonadati</taxon>
        <taxon>Thermodesulfobacteriota</taxon>
        <taxon>Desulfuromonadia</taxon>
        <taxon>Geobacterales</taxon>
        <taxon>Geobacteraceae</taxon>
        <taxon>Geomonas</taxon>
    </lineage>
</organism>
<dbReference type="Gene3D" id="2.40.160.100">
    <property type="match status" value="1"/>
</dbReference>
<evidence type="ECO:0000313" key="3">
    <source>
        <dbReference type="EMBL" id="GFO59881.1"/>
    </source>
</evidence>
<dbReference type="InterPro" id="IPR025388">
    <property type="entry name" value="Alginate_export_dom"/>
</dbReference>
<evidence type="ECO:0000259" key="2">
    <source>
        <dbReference type="Pfam" id="PF13372"/>
    </source>
</evidence>
<dbReference type="AlphaFoldDB" id="A0A6V8MIP5"/>
<keyword evidence="1" id="KW-0732">Signal</keyword>
<feature type="chain" id="PRO_5028428444" evidence="1">
    <location>
        <begin position="26"/>
        <end position="550"/>
    </location>
</feature>